<feature type="transmembrane region" description="Helical" evidence="5">
    <location>
        <begin position="100"/>
        <end position="119"/>
    </location>
</feature>
<dbReference type="InterPro" id="IPR050835">
    <property type="entry name" value="ABC_transporter_sub-D"/>
</dbReference>
<evidence type="ECO:0000256" key="5">
    <source>
        <dbReference type="SAM" id="Phobius"/>
    </source>
</evidence>
<reference evidence="9" key="1">
    <citation type="submission" date="2016-06" db="UniProtKB">
        <authorList>
            <consortium name="WormBaseParasite"/>
        </authorList>
    </citation>
    <scope>IDENTIFICATION</scope>
</reference>
<feature type="domain" description="ABC transmembrane type-1" evidence="6">
    <location>
        <begin position="3"/>
        <end position="115"/>
    </location>
</feature>
<evidence type="ECO:0000256" key="3">
    <source>
        <dbReference type="ARBA" id="ARBA00022989"/>
    </source>
</evidence>
<keyword evidence="3 5" id="KW-1133">Transmembrane helix</keyword>
<dbReference type="Pfam" id="PF06472">
    <property type="entry name" value="ABC_membrane_2"/>
    <property type="match status" value="1"/>
</dbReference>
<feature type="transmembrane region" description="Helical" evidence="5">
    <location>
        <begin position="6"/>
        <end position="26"/>
    </location>
</feature>
<evidence type="ECO:0000256" key="1">
    <source>
        <dbReference type="ARBA" id="ARBA00022448"/>
    </source>
</evidence>
<evidence type="ECO:0000259" key="6">
    <source>
        <dbReference type="Pfam" id="PF06472"/>
    </source>
</evidence>
<keyword evidence="1" id="KW-0813">Transport</keyword>
<dbReference type="STRING" id="70667.A0A183SN77"/>
<dbReference type="WBParaSite" id="SSLN_0000585801-mRNA-1">
    <property type="protein sequence ID" value="SSLN_0000585801-mRNA-1"/>
    <property type="gene ID" value="SSLN_0000585801"/>
</dbReference>
<dbReference type="Proteomes" id="UP000275846">
    <property type="component" value="Unassembled WGS sequence"/>
</dbReference>
<evidence type="ECO:0000256" key="2">
    <source>
        <dbReference type="ARBA" id="ARBA00022692"/>
    </source>
</evidence>
<gene>
    <name evidence="7" type="ORF">SSLN_LOCUS5675</name>
</gene>
<accession>A0A183SN77</accession>
<name>A0A183SN77_SCHSO</name>
<reference evidence="7 8" key="2">
    <citation type="submission" date="2018-11" db="EMBL/GenBank/DDBJ databases">
        <authorList>
            <consortium name="Pathogen Informatics"/>
        </authorList>
    </citation>
    <scope>NUCLEOTIDE SEQUENCE [LARGE SCALE GENOMIC DNA]</scope>
    <source>
        <strain evidence="7 8">NST_G2</strain>
    </source>
</reference>
<protein>
    <submittedName>
        <fullName evidence="9">ABC transmembrane type-1 domain-containing protein</fullName>
    </submittedName>
</protein>
<keyword evidence="4 5" id="KW-0472">Membrane</keyword>
<evidence type="ECO:0000256" key="4">
    <source>
        <dbReference type="ARBA" id="ARBA00023136"/>
    </source>
</evidence>
<dbReference type="GO" id="GO:0015910">
    <property type="term" value="P:long-chain fatty acid import into peroxisome"/>
    <property type="evidence" value="ECO:0007669"/>
    <property type="project" value="TreeGrafter"/>
</dbReference>
<dbReference type="GO" id="GO:0140359">
    <property type="term" value="F:ABC-type transporter activity"/>
    <property type="evidence" value="ECO:0007669"/>
    <property type="project" value="InterPro"/>
</dbReference>
<keyword evidence="2 5" id="KW-0812">Transmembrane</keyword>
<dbReference type="GO" id="GO:0042760">
    <property type="term" value="P:very long-chain fatty acid catabolic process"/>
    <property type="evidence" value="ECO:0007669"/>
    <property type="project" value="TreeGrafter"/>
</dbReference>
<dbReference type="PANTHER" id="PTHR11384">
    <property type="entry name" value="ATP-BINDING CASSETTE, SUB-FAMILY D MEMBER"/>
    <property type="match status" value="1"/>
</dbReference>
<dbReference type="GO" id="GO:0005778">
    <property type="term" value="C:peroxisomal membrane"/>
    <property type="evidence" value="ECO:0007669"/>
    <property type="project" value="TreeGrafter"/>
</dbReference>
<dbReference type="EMBL" id="UYSU01033352">
    <property type="protein sequence ID" value="VDL92060.1"/>
    <property type="molecule type" value="Genomic_DNA"/>
</dbReference>
<dbReference type="PANTHER" id="PTHR11384:SF59">
    <property type="entry name" value="LYSOSOMAL COBALAMIN TRANSPORTER ABCD4"/>
    <property type="match status" value="1"/>
</dbReference>
<evidence type="ECO:0000313" key="7">
    <source>
        <dbReference type="EMBL" id="VDL92060.1"/>
    </source>
</evidence>
<dbReference type="GO" id="GO:0007031">
    <property type="term" value="P:peroxisome organization"/>
    <property type="evidence" value="ECO:0007669"/>
    <property type="project" value="TreeGrafter"/>
</dbReference>
<dbReference type="AlphaFoldDB" id="A0A183SN77"/>
<evidence type="ECO:0000313" key="9">
    <source>
        <dbReference type="WBParaSite" id="SSLN_0000585801-mRNA-1"/>
    </source>
</evidence>
<organism evidence="9">
    <name type="scientific">Schistocephalus solidus</name>
    <name type="common">Tapeworm</name>
    <dbReference type="NCBI Taxonomy" id="70667"/>
    <lineage>
        <taxon>Eukaryota</taxon>
        <taxon>Metazoa</taxon>
        <taxon>Spiralia</taxon>
        <taxon>Lophotrochozoa</taxon>
        <taxon>Platyhelminthes</taxon>
        <taxon>Cestoda</taxon>
        <taxon>Eucestoda</taxon>
        <taxon>Diphyllobothriidea</taxon>
        <taxon>Diphyllobothriidae</taxon>
        <taxon>Schistocephalus</taxon>
    </lineage>
</organism>
<dbReference type="GO" id="GO:0005524">
    <property type="term" value="F:ATP binding"/>
    <property type="evidence" value="ECO:0007669"/>
    <property type="project" value="InterPro"/>
</dbReference>
<proteinExistence type="predicted"/>
<dbReference type="GO" id="GO:0005324">
    <property type="term" value="F:long-chain fatty acid transmembrane transporter activity"/>
    <property type="evidence" value="ECO:0007669"/>
    <property type="project" value="TreeGrafter"/>
</dbReference>
<dbReference type="GO" id="GO:0006635">
    <property type="term" value="P:fatty acid beta-oxidation"/>
    <property type="evidence" value="ECO:0007669"/>
    <property type="project" value="TreeGrafter"/>
</dbReference>
<sequence>MGAGWLGPIAIVVFFIVFSILNRWTVPWVARSVFERERQEGYFRFLHAHLRLQSEQAAFSRASVPEYCVADCSLRRLLAAQQTWTIRSTVLSFVTKSADYFGALLVYFALGAAIFGGLYPTTDVSELTTIISENSRVEDIEHEPIQQQKINPTDSGSCITDEYASDEGGGSGDGYVGGLHRQCLSAACIVIVVDACAPHLTEHHPADWQSALSKEEPRPALIRRYECLLFESSSDSWGLAECFMQHCQQAGLSDKMMMIT</sequence>
<dbReference type="OrthoDB" id="422637at2759"/>
<keyword evidence="8" id="KW-1185">Reference proteome</keyword>
<dbReference type="InterPro" id="IPR011527">
    <property type="entry name" value="ABC1_TM_dom"/>
</dbReference>
<evidence type="ECO:0000313" key="8">
    <source>
        <dbReference type="Proteomes" id="UP000275846"/>
    </source>
</evidence>